<dbReference type="AlphaFoldDB" id="A0A7Y6NRL1"/>
<feature type="domain" description="Ice-binding protein C-terminal" evidence="2">
    <location>
        <begin position="208"/>
        <end position="230"/>
    </location>
</feature>
<dbReference type="EMBL" id="JABWMJ010000010">
    <property type="protein sequence ID" value="NUZ08063.1"/>
    <property type="molecule type" value="Genomic_DNA"/>
</dbReference>
<proteinExistence type="predicted"/>
<keyword evidence="1" id="KW-1133">Transmembrane helix</keyword>
<dbReference type="Proteomes" id="UP000529637">
    <property type="component" value="Unassembled WGS sequence"/>
</dbReference>
<keyword evidence="1" id="KW-0472">Membrane</keyword>
<dbReference type="InterPro" id="IPR013424">
    <property type="entry name" value="Ice-binding_C"/>
</dbReference>
<organism evidence="3 4">
    <name type="scientific">Piscinibacter koreensis</name>
    <dbReference type="NCBI Taxonomy" id="2742824"/>
    <lineage>
        <taxon>Bacteria</taxon>
        <taxon>Pseudomonadati</taxon>
        <taxon>Pseudomonadota</taxon>
        <taxon>Betaproteobacteria</taxon>
        <taxon>Burkholderiales</taxon>
        <taxon>Sphaerotilaceae</taxon>
        <taxon>Piscinibacter</taxon>
    </lineage>
</organism>
<evidence type="ECO:0000313" key="4">
    <source>
        <dbReference type="Proteomes" id="UP000529637"/>
    </source>
</evidence>
<comment type="caution">
    <text evidence="3">The sequence shown here is derived from an EMBL/GenBank/DDBJ whole genome shotgun (WGS) entry which is preliminary data.</text>
</comment>
<gene>
    <name evidence="3" type="ORF">HQN59_20045</name>
</gene>
<feature type="transmembrane region" description="Helical" evidence="1">
    <location>
        <begin position="207"/>
        <end position="227"/>
    </location>
</feature>
<dbReference type="Pfam" id="PF07589">
    <property type="entry name" value="PEP-CTERM"/>
    <property type="match status" value="1"/>
</dbReference>
<sequence>MTSSGAILNFVDTFQAYDTSASNGVTTQSQSQFSFDWNSFSMTSQAGGNNSASAGNLNGVGGFSDPTLPLDSTGVSAQVNTSTTPQAGFGPVNRASATAFKEVQLFNLVDEADFILNGALTPVAGSVDFSFNWSLQATTGPTKLGDSPEAMVLLTIDNPFDVALPGTLFEQLLASGQRSGTFTYHMDLGANDFGFLSMTASAIGISLIPEPGALALVGVGLFGLAFARRRRDQAGV</sequence>
<evidence type="ECO:0000313" key="3">
    <source>
        <dbReference type="EMBL" id="NUZ08063.1"/>
    </source>
</evidence>
<dbReference type="NCBIfam" id="TIGR02595">
    <property type="entry name" value="PEP_CTERM"/>
    <property type="match status" value="1"/>
</dbReference>
<keyword evidence="1" id="KW-0812">Transmembrane</keyword>
<name>A0A7Y6NRL1_9BURK</name>
<accession>A0A7Y6NRL1</accession>
<reference evidence="3 4" key="1">
    <citation type="submission" date="2020-06" db="EMBL/GenBank/DDBJ databases">
        <title>Schlegella sp. ID0723 isolated from air conditioner.</title>
        <authorList>
            <person name="Kim D.Y."/>
            <person name="Kim D.-U."/>
        </authorList>
    </citation>
    <scope>NUCLEOTIDE SEQUENCE [LARGE SCALE GENOMIC DNA]</scope>
    <source>
        <strain evidence="3 4">ID0723</strain>
    </source>
</reference>
<protein>
    <submittedName>
        <fullName evidence="3">PEP-CTERM sorting domain-containing protein</fullName>
    </submittedName>
</protein>
<evidence type="ECO:0000259" key="2">
    <source>
        <dbReference type="Pfam" id="PF07589"/>
    </source>
</evidence>
<evidence type="ECO:0000256" key="1">
    <source>
        <dbReference type="SAM" id="Phobius"/>
    </source>
</evidence>
<keyword evidence="4" id="KW-1185">Reference proteome</keyword>